<gene>
    <name evidence="1" type="ORF">QLQ16_09730</name>
</gene>
<reference evidence="1" key="1">
    <citation type="submission" date="2023-05" db="EMBL/GenBank/DDBJ databases">
        <title>Limnohabitans sp. strain HM2-2 Genome sequencing and assembly.</title>
        <authorList>
            <person name="Jung Y."/>
        </authorList>
    </citation>
    <scope>NUCLEOTIDE SEQUENCE</scope>
    <source>
        <strain evidence="1">HM2-2</strain>
    </source>
</reference>
<proteinExistence type="predicted"/>
<dbReference type="EMBL" id="JASGBH010000006">
    <property type="protein sequence ID" value="MDI9234116.1"/>
    <property type="molecule type" value="Genomic_DNA"/>
</dbReference>
<sequence length="101" mass="11499">MEIAQQLPLTGQGFERLRTLAPRHVVPGHGRVTDMAQAQKETGDYYRFLITQVGSAARNMESMSETLDTHAAPVQFKHLQNFDELHRANMNRVFVDFESNP</sequence>
<dbReference type="Proteomes" id="UP001431902">
    <property type="component" value="Unassembled WGS sequence"/>
</dbReference>
<dbReference type="InterPro" id="IPR036866">
    <property type="entry name" value="RibonucZ/Hydroxyglut_hydro"/>
</dbReference>
<evidence type="ECO:0000313" key="1">
    <source>
        <dbReference type="EMBL" id="MDI9234116.1"/>
    </source>
</evidence>
<evidence type="ECO:0000313" key="2">
    <source>
        <dbReference type="Proteomes" id="UP001431902"/>
    </source>
</evidence>
<name>A0ABT6X7L8_9BURK</name>
<comment type="caution">
    <text evidence="1">The sequence shown here is derived from an EMBL/GenBank/DDBJ whole genome shotgun (WGS) entry which is preliminary data.</text>
</comment>
<evidence type="ECO:0008006" key="3">
    <source>
        <dbReference type="Google" id="ProtNLM"/>
    </source>
</evidence>
<dbReference type="Gene3D" id="3.60.15.10">
    <property type="entry name" value="Ribonuclease Z/Hydroxyacylglutathione hydrolase-like"/>
    <property type="match status" value="1"/>
</dbReference>
<keyword evidence="2" id="KW-1185">Reference proteome</keyword>
<accession>A0ABT6X7L8</accession>
<dbReference type="SUPFAM" id="SSF56281">
    <property type="entry name" value="Metallo-hydrolase/oxidoreductase"/>
    <property type="match status" value="1"/>
</dbReference>
<organism evidence="1 2">
    <name type="scientific">Limnohabitans lacus</name>
    <dbReference type="NCBI Taxonomy" id="3045173"/>
    <lineage>
        <taxon>Bacteria</taxon>
        <taxon>Pseudomonadati</taxon>
        <taxon>Pseudomonadota</taxon>
        <taxon>Betaproteobacteria</taxon>
        <taxon>Burkholderiales</taxon>
        <taxon>Comamonadaceae</taxon>
        <taxon>Limnohabitans</taxon>
    </lineage>
</organism>
<protein>
    <recommendedName>
        <fullName evidence="3">MBL fold metallo-hydrolase</fullName>
    </recommendedName>
</protein>